<evidence type="ECO:0000259" key="5">
    <source>
        <dbReference type="Pfam" id="PF07993"/>
    </source>
</evidence>
<protein>
    <recommendedName>
        <fullName evidence="8">Carrier domain-containing protein</fullName>
    </recommendedName>
</protein>
<evidence type="ECO:0000313" key="7">
    <source>
        <dbReference type="Proteomes" id="UP001556367"/>
    </source>
</evidence>
<evidence type="ECO:0000259" key="4">
    <source>
        <dbReference type="Pfam" id="PF00501"/>
    </source>
</evidence>
<dbReference type="PANTHER" id="PTHR43439:SF2">
    <property type="entry name" value="ENZYME, PUTATIVE (JCVI)-RELATED"/>
    <property type="match status" value="1"/>
</dbReference>
<dbReference type="Pfam" id="PF23562">
    <property type="entry name" value="AMP-binding_C_3"/>
    <property type="match status" value="1"/>
</dbReference>
<evidence type="ECO:0000256" key="3">
    <source>
        <dbReference type="SAM" id="Coils"/>
    </source>
</evidence>
<keyword evidence="1" id="KW-0596">Phosphopantetheine</keyword>
<sequence length="1097" mass="119562">MPVIAGSTFVRPHLNLGYGNDRPDGVNSLPELIEFNAKHNPDHIFGLQSRAGEGATPVELTFSHLQTSVENASAWLVKSGATTGRTKRETQVPPVAILLGSDIGIYVYMAALLRIGTPVLCLSARLTPVAIAHLLKRTSPTCMLINGQVARAARETQAILEDDADVTTIPQFQDALSYEDLLNPEHPSLKGLDIPPRYAEFLYEDRDAVILHSSGTTGLPKPIFHAHAYMLVYAACHRLPEQSEPFRFNVSTLPLYHGFGLLAPSLSLSVGMPFVLPPASVIPTARTTIAAIQSTGAKSMLSVPSIVEDIMKFPGGVGLEVLKTLDFIAIGGAPMKENVGNELASKGVKLLNHWGATEIGAIAPVERIPSGYDWHYLRPRTDMGLEYFKVEDAAGQSTFRLTGHAPGWTEPYVVQDFLVQHPTDAKQFRILGRADDLMVLATGEKIRPANMERAVAEHPDVKDVLAFGDSQLSMGLLVELAAGRAPGDLSVAENHEALLKTIDPYLEKGNSFTDKHGKVTREMVLFTREETKRLIRTDKGSLARKSNYAAFEEEIKACYERADALKAVPFPLPGDGALLKFVRELVRNVTSNDEFATSEGDSADFFEAGMDSLQASRLRRTILNGLRVTKGLSTPVTDIEDDFCFQNSTVEKLHAATVAVMEGTYGESGGLSKEEIRLAAMDDMVEEFRNELKSYADLASEARKLRAEGSSQTDSGAVIVLTGSTGSLGCMLVARLSSDPSVSKLICLNRPGSGNVKQRQIDAMKKRGAVMDPQNWDKVAIYEAEVSRPDFGLGDKVKELYGVTHVIHNAWPVNFNRNLSSFSPHVRALCNLSRLSIISSGLRGAGSPPTRILFASSIAVVGRYPVLNPSELQVPEIPLGGINTAAFGYPEAKWVCERVLMAADELYGTGSGEEALIRGSNVRIGQMTGAEGTGAWNEMEHFPILVRTSQTLKKLPILHGSLSWMPVNRAANAITDYLFSKRFAPFYHMENPSRQSWSGLLENLAAVLGGSSTPLPLVTFQDWLASVRELGDDLERNPAFKVINFLEHDFVRMASGPVILGTAEAKKDSVTMVNSTAVDKKHLEEYVAYWKSVKALK</sequence>
<comment type="caution">
    <text evidence="6">The sequence shown here is derived from an EMBL/GenBank/DDBJ whole genome shotgun (WGS) entry which is preliminary data.</text>
</comment>
<accession>A0ABR3K051</accession>
<dbReference type="PROSITE" id="PS00455">
    <property type="entry name" value="AMP_BINDING"/>
    <property type="match status" value="1"/>
</dbReference>
<dbReference type="EMBL" id="JASNQZ010000001">
    <property type="protein sequence ID" value="KAL0961267.1"/>
    <property type="molecule type" value="Genomic_DNA"/>
</dbReference>
<dbReference type="InterPro" id="IPR013120">
    <property type="entry name" value="FAR_NAD-bd"/>
</dbReference>
<dbReference type="SUPFAM" id="SSF51735">
    <property type="entry name" value="NAD(P)-binding Rossmann-fold domains"/>
    <property type="match status" value="1"/>
</dbReference>
<dbReference type="InterPro" id="IPR051414">
    <property type="entry name" value="Adenylate-forming_Reductase"/>
</dbReference>
<feature type="domain" description="Thioester reductase (TE)" evidence="5">
    <location>
        <begin position="721"/>
        <end position="974"/>
    </location>
</feature>
<dbReference type="Gene3D" id="3.40.50.720">
    <property type="entry name" value="NAD(P)-binding Rossmann-like Domain"/>
    <property type="match status" value="1"/>
</dbReference>
<keyword evidence="7" id="KW-1185">Reference proteome</keyword>
<dbReference type="InterPro" id="IPR020845">
    <property type="entry name" value="AMP-binding_CS"/>
</dbReference>
<gene>
    <name evidence="6" type="ORF">HGRIS_006230</name>
</gene>
<dbReference type="PANTHER" id="PTHR43439">
    <property type="entry name" value="PHENYLACETATE-COENZYME A LIGASE"/>
    <property type="match status" value="1"/>
</dbReference>
<feature type="coiled-coil region" evidence="3">
    <location>
        <begin position="671"/>
        <end position="705"/>
    </location>
</feature>
<dbReference type="Pfam" id="PF07993">
    <property type="entry name" value="NAD_binding_4"/>
    <property type="match status" value="1"/>
</dbReference>
<keyword evidence="2" id="KW-0597">Phosphoprotein</keyword>
<evidence type="ECO:0000256" key="1">
    <source>
        <dbReference type="ARBA" id="ARBA00022450"/>
    </source>
</evidence>
<reference evidence="7" key="1">
    <citation type="submission" date="2024-06" db="EMBL/GenBank/DDBJ databases">
        <title>Multi-omics analyses provide insights into the biosynthesis of the anticancer antibiotic pleurotin in Hohenbuehelia grisea.</title>
        <authorList>
            <person name="Weaver J.A."/>
            <person name="Alberti F."/>
        </authorList>
    </citation>
    <scope>NUCLEOTIDE SEQUENCE [LARGE SCALE GENOMIC DNA]</scope>
    <source>
        <strain evidence="7">T-177</strain>
    </source>
</reference>
<dbReference type="Pfam" id="PF00501">
    <property type="entry name" value="AMP-binding"/>
    <property type="match status" value="1"/>
</dbReference>
<dbReference type="InterPro" id="IPR036291">
    <property type="entry name" value="NAD(P)-bd_dom_sf"/>
</dbReference>
<dbReference type="InterPro" id="IPR000873">
    <property type="entry name" value="AMP-dep_synth/lig_dom"/>
</dbReference>
<dbReference type="InterPro" id="IPR042099">
    <property type="entry name" value="ANL_N_sf"/>
</dbReference>
<dbReference type="SUPFAM" id="SSF56801">
    <property type="entry name" value="Acetyl-CoA synthetase-like"/>
    <property type="match status" value="1"/>
</dbReference>
<proteinExistence type="predicted"/>
<evidence type="ECO:0000256" key="2">
    <source>
        <dbReference type="ARBA" id="ARBA00022553"/>
    </source>
</evidence>
<dbReference type="Proteomes" id="UP001556367">
    <property type="component" value="Unassembled WGS sequence"/>
</dbReference>
<name>A0ABR3K051_9AGAR</name>
<evidence type="ECO:0000313" key="6">
    <source>
        <dbReference type="EMBL" id="KAL0961267.1"/>
    </source>
</evidence>
<feature type="domain" description="AMP-dependent synthetase/ligase" evidence="4">
    <location>
        <begin position="37"/>
        <end position="371"/>
    </location>
</feature>
<dbReference type="Gene3D" id="3.40.50.12780">
    <property type="entry name" value="N-terminal domain of ligase-like"/>
    <property type="match status" value="1"/>
</dbReference>
<evidence type="ECO:0008006" key="8">
    <source>
        <dbReference type="Google" id="ProtNLM"/>
    </source>
</evidence>
<organism evidence="6 7">
    <name type="scientific">Hohenbuehelia grisea</name>
    <dbReference type="NCBI Taxonomy" id="104357"/>
    <lineage>
        <taxon>Eukaryota</taxon>
        <taxon>Fungi</taxon>
        <taxon>Dikarya</taxon>
        <taxon>Basidiomycota</taxon>
        <taxon>Agaricomycotina</taxon>
        <taxon>Agaricomycetes</taxon>
        <taxon>Agaricomycetidae</taxon>
        <taxon>Agaricales</taxon>
        <taxon>Pleurotineae</taxon>
        <taxon>Pleurotaceae</taxon>
        <taxon>Hohenbuehelia</taxon>
    </lineage>
</organism>
<keyword evidence="3" id="KW-0175">Coiled coil</keyword>